<accession>A0ABW7DJS4</accession>
<gene>
    <name evidence="1" type="ORF">ACGTZG_00260</name>
</gene>
<dbReference type="RefSeq" id="WP_113855890.1">
    <property type="nucleotide sequence ID" value="NZ_CP011940.1"/>
</dbReference>
<name>A0ABW7DJS4_9FIRM</name>
<keyword evidence="2" id="KW-1185">Reference proteome</keyword>
<evidence type="ECO:0008006" key="3">
    <source>
        <dbReference type="Google" id="ProtNLM"/>
    </source>
</evidence>
<comment type="caution">
    <text evidence="1">The sequence shown here is derived from an EMBL/GenBank/DDBJ whole genome shotgun (WGS) entry which is preliminary data.</text>
</comment>
<reference evidence="1 2" key="1">
    <citation type="submission" date="2024-10" db="EMBL/GenBank/DDBJ databases">
        <authorList>
            <person name="Sang B.-I."/>
            <person name="Prabhaharan D."/>
        </authorList>
    </citation>
    <scope>NUCLEOTIDE SEQUENCE [LARGE SCALE GENOMIC DNA]</scope>
    <source>
        <strain evidence="1 2">MH</strain>
    </source>
</reference>
<evidence type="ECO:0000313" key="2">
    <source>
        <dbReference type="Proteomes" id="UP001605989"/>
    </source>
</evidence>
<organism evidence="1 2">
    <name type="scientific">Megasphaera hexanoica</name>
    <dbReference type="NCBI Taxonomy" id="1675036"/>
    <lineage>
        <taxon>Bacteria</taxon>
        <taxon>Bacillati</taxon>
        <taxon>Bacillota</taxon>
        <taxon>Negativicutes</taxon>
        <taxon>Veillonellales</taxon>
        <taxon>Veillonellaceae</taxon>
        <taxon>Megasphaera</taxon>
    </lineage>
</organism>
<evidence type="ECO:0000313" key="1">
    <source>
        <dbReference type="EMBL" id="MFG6271618.1"/>
    </source>
</evidence>
<proteinExistence type="predicted"/>
<sequence>MKQINWKDIDEAKDYEYPGAGGYVCRIVKVEDKPDREYLLVEMDIAEGEFKGFAEAAEASTGNDWSYIRLYRSYKEKARRMFAAFLGTLERSNPGKFTKNGFDGDEQKMVGLTIGVVLGQEEYEKKDGDIGLRTVVKKIMTPDKIRKGDFTVPELKKLVVSQQTTPEETTVNDADLPF</sequence>
<protein>
    <recommendedName>
        <fullName evidence="3">DUF669 domain-containing protein</fullName>
    </recommendedName>
</protein>
<dbReference type="EMBL" id="JBIEKR010000001">
    <property type="protein sequence ID" value="MFG6271618.1"/>
    <property type="molecule type" value="Genomic_DNA"/>
</dbReference>
<dbReference type="Proteomes" id="UP001605989">
    <property type="component" value="Unassembled WGS sequence"/>
</dbReference>